<feature type="transmembrane region" description="Helical" evidence="8">
    <location>
        <begin position="73"/>
        <end position="90"/>
    </location>
</feature>
<reference evidence="9" key="1">
    <citation type="submission" date="2020-10" db="EMBL/GenBank/DDBJ databases">
        <authorList>
            <person name="Gilroy R."/>
        </authorList>
    </citation>
    <scope>NUCLEOTIDE SEQUENCE</scope>
    <source>
        <strain evidence="9">2830</strain>
    </source>
</reference>
<dbReference type="Pfam" id="PF01032">
    <property type="entry name" value="FecCD"/>
    <property type="match status" value="1"/>
</dbReference>
<dbReference type="Proteomes" id="UP000824124">
    <property type="component" value="Unassembled WGS sequence"/>
</dbReference>
<keyword evidence="5 8" id="KW-0812">Transmembrane</keyword>
<reference evidence="9" key="2">
    <citation type="journal article" date="2021" name="PeerJ">
        <title>Extensive microbial diversity within the chicken gut microbiome revealed by metagenomics and culture.</title>
        <authorList>
            <person name="Gilroy R."/>
            <person name="Ravi A."/>
            <person name="Getino M."/>
            <person name="Pursley I."/>
            <person name="Horton D.L."/>
            <person name="Alikhan N.F."/>
            <person name="Baker D."/>
            <person name="Gharbi K."/>
            <person name="Hall N."/>
            <person name="Watson M."/>
            <person name="Adriaenssens E.M."/>
            <person name="Foster-Nyarko E."/>
            <person name="Jarju S."/>
            <person name="Secka A."/>
            <person name="Antonio M."/>
            <person name="Oren A."/>
            <person name="Chaudhuri R.R."/>
            <person name="La Ragione R."/>
            <person name="Hildebrand F."/>
            <person name="Pallen M.J."/>
        </authorList>
    </citation>
    <scope>NUCLEOTIDE SEQUENCE</scope>
    <source>
        <strain evidence="9">2830</strain>
    </source>
</reference>
<feature type="transmembrane region" description="Helical" evidence="8">
    <location>
        <begin position="246"/>
        <end position="272"/>
    </location>
</feature>
<feature type="transmembrane region" description="Helical" evidence="8">
    <location>
        <begin position="102"/>
        <end position="124"/>
    </location>
</feature>
<feature type="transmembrane region" description="Helical" evidence="8">
    <location>
        <begin position="130"/>
        <end position="150"/>
    </location>
</feature>
<proteinExistence type="inferred from homology"/>
<dbReference type="InterPro" id="IPR037294">
    <property type="entry name" value="ABC_BtuC-like"/>
</dbReference>
<dbReference type="AlphaFoldDB" id="A0A9D1HKL0"/>
<feature type="transmembrane region" description="Helical" evidence="8">
    <location>
        <begin position="292"/>
        <end position="312"/>
    </location>
</feature>
<dbReference type="PANTHER" id="PTHR30472">
    <property type="entry name" value="FERRIC ENTEROBACTIN TRANSPORT SYSTEM PERMEASE PROTEIN"/>
    <property type="match status" value="1"/>
</dbReference>
<sequence>MSKGKRYGAAFVILLVLVAVFLVLNICIGSVNIPLADIVDIIKSAVGNSAAANIAGDSSTYADIVLDIRAPRALAAVILGGALALSGYLLQTFFHNPIASPFTLGISSGAKLVVAMVMVVALGYSRQVSSWLLILAAFAGAMVCMGFVILMSRVINQMSMLIVSGVMIGYICSAVTDFVVTFADDSDIVNLHNWSLGSFSGISWDNVAIMASVVGVATLCVFLLSKPISAYQMGEAYAQNMGLNVQLFRIVLVILSSVLAAAVTAFAGPVSFVGIAVPHLVKSLFGTAQPLLMVPACFLGGATFCLLCDLLARTMFAPTELSISTVTAMLGAPVVIYVMIRRQKEK</sequence>
<evidence type="ECO:0000256" key="4">
    <source>
        <dbReference type="ARBA" id="ARBA00022475"/>
    </source>
</evidence>
<dbReference type="GO" id="GO:0005886">
    <property type="term" value="C:plasma membrane"/>
    <property type="evidence" value="ECO:0007669"/>
    <property type="project" value="UniProtKB-SubCell"/>
</dbReference>
<evidence type="ECO:0000256" key="6">
    <source>
        <dbReference type="ARBA" id="ARBA00022989"/>
    </source>
</evidence>
<feature type="transmembrane region" description="Helical" evidence="8">
    <location>
        <begin position="7"/>
        <end position="31"/>
    </location>
</feature>
<gene>
    <name evidence="9" type="ORF">IAB00_06165</name>
</gene>
<dbReference type="Gene3D" id="1.10.3470.10">
    <property type="entry name" value="ABC transporter involved in vitamin B12 uptake, BtuC"/>
    <property type="match status" value="1"/>
</dbReference>
<dbReference type="SUPFAM" id="SSF81345">
    <property type="entry name" value="ABC transporter involved in vitamin B12 uptake, BtuC"/>
    <property type="match status" value="1"/>
</dbReference>
<feature type="transmembrane region" description="Helical" evidence="8">
    <location>
        <begin position="203"/>
        <end position="225"/>
    </location>
</feature>
<keyword evidence="4" id="KW-1003">Cell membrane</keyword>
<feature type="transmembrane region" description="Helical" evidence="8">
    <location>
        <begin position="162"/>
        <end position="183"/>
    </location>
</feature>
<name>A0A9D1HKL0_9FIRM</name>
<dbReference type="InterPro" id="IPR000522">
    <property type="entry name" value="ABC_transptr_permease_BtuC"/>
</dbReference>
<evidence type="ECO:0000256" key="5">
    <source>
        <dbReference type="ARBA" id="ARBA00022692"/>
    </source>
</evidence>
<keyword evidence="3" id="KW-0813">Transport</keyword>
<dbReference type="EMBL" id="DVMH01000030">
    <property type="protein sequence ID" value="HIU10804.1"/>
    <property type="molecule type" value="Genomic_DNA"/>
</dbReference>
<evidence type="ECO:0000256" key="8">
    <source>
        <dbReference type="SAM" id="Phobius"/>
    </source>
</evidence>
<dbReference type="GO" id="GO:0033214">
    <property type="term" value="P:siderophore-iron import into cell"/>
    <property type="evidence" value="ECO:0007669"/>
    <property type="project" value="TreeGrafter"/>
</dbReference>
<accession>A0A9D1HKL0</accession>
<dbReference type="CDD" id="cd06550">
    <property type="entry name" value="TM_ABC_iron-siderophores_like"/>
    <property type="match status" value="1"/>
</dbReference>
<comment type="subcellular location">
    <subcellularLocation>
        <location evidence="1">Cell membrane</location>
        <topology evidence="1">Multi-pass membrane protein</topology>
    </subcellularLocation>
</comment>
<keyword evidence="7 8" id="KW-0472">Membrane</keyword>
<organism evidence="9 10">
    <name type="scientific">Candidatus Avidehalobacter gallistercoris</name>
    <dbReference type="NCBI Taxonomy" id="2840694"/>
    <lineage>
        <taxon>Bacteria</taxon>
        <taxon>Bacillati</taxon>
        <taxon>Bacillota</taxon>
        <taxon>Clostridia</taxon>
        <taxon>Eubacteriales</taxon>
        <taxon>Peptococcaceae</taxon>
        <taxon>Peptococcaceae incertae sedis</taxon>
        <taxon>Candidatus Avidehalobacter</taxon>
    </lineage>
</organism>
<dbReference type="GO" id="GO:0022857">
    <property type="term" value="F:transmembrane transporter activity"/>
    <property type="evidence" value="ECO:0007669"/>
    <property type="project" value="InterPro"/>
</dbReference>
<protein>
    <submittedName>
        <fullName evidence="9">Iron ABC transporter permease</fullName>
    </submittedName>
</protein>
<evidence type="ECO:0000256" key="7">
    <source>
        <dbReference type="ARBA" id="ARBA00023136"/>
    </source>
</evidence>
<evidence type="ECO:0000256" key="2">
    <source>
        <dbReference type="ARBA" id="ARBA00007935"/>
    </source>
</evidence>
<evidence type="ECO:0000313" key="10">
    <source>
        <dbReference type="Proteomes" id="UP000824124"/>
    </source>
</evidence>
<dbReference type="PANTHER" id="PTHR30472:SF41">
    <property type="entry name" value="TRANSPORT SYSTEM PERMEASE PROTEIN"/>
    <property type="match status" value="1"/>
</dbReference>
<comment type="similarity">
    <text evidence="2">Belongs to the binding-protein-dependent transport system permease family. FecCD subfamily.</text>
</comment>
<comment type="caution">
    <text evidence="9">The sequence shown here is derived from an EMBL/GenBank/DDBJ whole genome shotgun (WGS) entry which is preliminary data.</text>
</comment>
<evidence type="ECO:0000313" key="9">
    <source>
        <dbReference type="EMBL" id="HIU10804.1"/>
    </source>
</evidence>
<keyword evidence="6 8" id="KW-1133">Transmembrane helix</keyword>
<evidence type="ECO:0000256" key="3">
    <source>
        <dbReference type="ARBA" id="ARBA00022448"/>
    </source>
</evidence>
<evidence type="ECO:0000256" key="1">
    <source>
        <dbReference type="ARBA" id="ARBA00004651"/>
    </source>
</evidence>
<feature type="transmembrane region" description="Helical" evidence="8">
    <location>
        <begin position="321"/>
        <end position="340"/>
    </location>
</feature>